<dbReference type="EMBL" id="MLFT02000006">
    <property type="protein sequence ID" value="PHT45278.1"/>
    <property type="molecule type" value="Genomic_DNA"/>
</dbReference>
<dbReference type="SUPFAM" id="SSF56672">
    <property type="entry name" value="DNA/RNA polymerases"/>
    <property type="match status" value="1"/>
</dbReference>
<reference evidence="2 3" key="1">
    <citation type="journal article" date="2017" name="Genome Biol.">
        <title>New reference genome sequences of hot pepper reveal the massive evolution of plant disease-resistance genes by retroduplication.</title>
        <authorList>
            <person name="Kim S."/>
            <person name="Park J."/>
            <person name="Yeom S.I."/>
            <person name="Kim Y.M."/>
            <person name="Seo E."/>
            <person name="Kim K.T."/>
            <person name="Kim M.S."/>
            <person name="Lee J.M."/>
            <person name="Cheong K."/>
            <person name="Shin H.S."/>
            <person name="Kim S.B."/>
            <person name="Han K."/>
            <person name="Lee J."/>
            <person name="Park M."/>
            <person name="Lee H.A."/>
            <person name="Lee H.Y."/>
            <person name="Lee Y."/>
            <person name="Oh S."/>
            <person name="Lee J.H."/>
            <person name="Choi E."/>
            <person name="Choi E."/>
            <person name="Lee S.E."/>
            <person name="Jeon J."/>
            <person name="Kim H."/>
            <person name="Choi G."/>
            <person name="Song H."/>
            <person name="Lee J."/>
            <person name="Lee S.C."/>
            <person name="Kwon J.K."/>
            <person name="Lee H.Y."/>
            <person name="Koo N."/>
            <person name="Hong Y."/>
            <person name="Kim R.W."/>
            <person name="Kang W.H."/>
            <person name="Huh J.H."/>
            <person name="Kang B.C."/>
            <person name="Yang T.J."/>
            <person name="Lee Y.H."/>
            <person name="Bennetzen J.L."/>
            <person name="Choi D."/>
        </authorList>
    </citation>
    <scope>NUCLEOTIDE SEQUENCE [LARGE SCALE GENOMIC DNA]</scope>
    <source>
        <strain evidence="3">cv. PBC81</strain>
    </source>
</reference>
<dbReference type="InterPro" id="IPR043502">
    <property type="entry name" value="DNA/RNA_pol_sf"/>
</dbReference>
<dbReference type="Pfam" id="PF07727">
    <property type="entry name" value="RVT_2"/>
    <property type="match status" value="1"/>
</dbReference>
<feature type="domain" description="Reverse transcriptase Ty1/copia-type" evidence="1">
    <location>
        <begin position="6"/>
        <end position="144"/>
    </location>
</feature>
<dbReference type="InterPro" id="IPR013103">
    <property type="entry name" value="RVT_2"/>
</dbReference>
<dbReference type="Proteomes" id="UP000224567">
    <property type="component" value="Unassembled WGS sequence"/>
</dbReference>
<protein>
    <submittedName>
        <fullName evidence="2">Retrovirus-related Pol polyprotein from transposon TNT 1-94</fullName>
    </submittedName>
</protein>
<evidence type="ECO:0000313" key="3">
    <source>
        <dbReference type="Proteomes" id="UP000224567"/>
    </source>
</evidence>
<sequence>MALESNQTWQIVPLPQGKKPIGCKWIYKIKYKVSGDIERFKARLVTKGYSQTEGVDYQETFSPVVKMASVRLFLSMVVVRHWPLYQLDIKNVFLPGNLEEEVYMEQPPGFVAQRESSSLVCQLRKSLYGLKQSPRAWFEKFSTVI</sequence>
<proteinExistence type="predicted"/>
<dbReference type="STRING" id="33114.A0A2G2WJ56"/>
<organism evidence="2 3">
    <name type="scientific">Capsicum baccatum</name>
    <name type="common">Peruvian pepper</name>
    <dbReference type="NCBI Taxonomy" id="33114"/>
    <lineage>
        <taxon>Eukaryota</taxon>
        <taxon>Viridiplantae</taxon>
        <taxon>Streptophyta</taxon>
        <taxon>Embryophyta</taxon>
        <taxon>Tracheophyta</taxon>
        <taxon>Spermatophyta</taxon>
        <taxon>Magnoliopsida</taxon>
        <taxon>eudicotyledons</taxon>
        <taxon>Gunneridae</taxon>
        <taxon>Pentapetalae</taxon>
        <taxon>asterids</taxon>
        <taxon>lamiids</taxon>
        <taxon>Solanales</taxon>
        <taxon>Solanaceae</taxon>
        <taxon>Solanoideae</taxon>
        <taxon>Capsiceae</taxon>
        <taxon>Capsicum</taxon>
    </lineage>
</organism>
<reference evidence="3" key="2">
    <citation type="journal article" date="2017" name="J. Anim. Genet.">
        <title>Multiple reference genome sequences of hot pepper reveal the massive evolution of plant disease resistance genes by retroduplication.</title>
        <authorList>
            <person name="Kim S."/>
            <person name="Park J."/>
            <person name="Yeom S.-I."/>
            <person name="Kim Y.-M."/>
            <person name="Seo E."/>
            <person name="Kim K.-T."/>
            <person name="Kim M.-S."/>
            <person name="Lee J.M."/>
            <person name="Cheong K."/>
            <person name="Shin H.-S."/>
            <person name="Kim S.-B."/>
            <person name="Han K."/>
            <person name="Lee J."/>
            <person name="Park M."/>
            <person name="Lee H.-A."/>
            <person name="Lee H.-Y."/>
            <person name="Lee Y."/>
            <person name="Oh S."/>
            <person name="Lee J.H."/>
            <person name="Choi E."/>
            <person name="Choi E."/>
            <person name="Lee S.E."/>
            <person name="Jeon J."/>
            <person name="Kim H."/>
            <person name="Choi G."/>
            <person name="Song H."/>
            <person name="Lee J."/>
            <person name="Lee S.-C."/>
            <person name="Kwon J.-K."/>
            <person name="Lee H.-Y."/>
            <person name="Koo N."/>
            <person name="Hong Y."/>
            <person name="Kim R.W."/>
            <person name="Kang W.-H."/>
            <person name="Huh J.H."/>
            <person name="Kang B.-C."/>
            <person name="Yang T.-J."/>
            <person name="Lee Y.-H."/>
            <person name="Bennetzen J.L."/>
            <person name="Choi D."/>
        </authorList>
    </citation>
    <scope>NUCLEOTIDE SEQUENCE [LARGE SCALE GENOMIC DNA]</scope>
    <source>
        <strain evidence="3">cv. PBC81</strain>
    </source>
</reference>
<comment type="caution">
    <text evidence="2">The sequence shown here is derived from an EMBL/GenBank/DDBJ whole genome shotgun (WGS) entry which is preliminary data.</text>
</comment>
<evidence type="ECO:0000259" key="1">
    <source>
        <dbReference type="Pfam" id="PF07727"/>
    </source>
</evidence>
<name>A0A2G2WJ56_CAPBA</name>
<accession>A0A2G2WJ56</accession>
<dbReference type="OrthoDB" id="1300721at2759"/>
<evidence type="ECO:0000313" key="2">
    <source>
        <dbReference type="EMBL" id="PHT45278.1"/>
    </source>
</evidence>
<gene>
    <name evidence="2" type="ORF">CQW23_14436</name>
</gene>
<keyword evidence="3" id="KW-1185">Reference proteome</keyword>
<dbReference type="AlphaFoldDB" id="A0A2G2WJ56"/>